<dbReference type="AlphaFoldDB" id="A0A1X7ARN0"/>
<evidence type="ECO:0000256" key="7">
    <source>
        <dbReference type="ARBA" id="ARBA00023014"/>
    </source>
</evidence>
<evidence type="ECO:0000259" key="8">
    <source>
        <dbReference type="PROSITE" id="PS51379"/>
    </source>
</evidence>
<dbReference type="InterPro" id="IPR050954">
    <property type="entry name" value="ET_IronSulfur_Cluster-Binding"/>
</dbReference>
<evidence type="ECO:0000256" key="1">
    <source>
        <dbReference type="ARBA" id="ARBA00022448"/>
    </source>
</evidence>
<feature type="domain" description="4Fe-4S ferredoxin-type" evidence="8">
    <location>
        <begin position="5"/>
        <end position="34"/>
    </location>
</feature>
<accession>A0A1X7ARN0</accession>
<feature type="domain" description="4Fe-4S ferredoxin-type" evidence="8">
    <location>
        <begin position="80"/>
        <end position="109"/>
    </location>
</feature>
<evidence type="ECO:0000256" key="4">
    <source>
        <dbReference type="ARBA" id="ARBA00022737"/>
    </source>
</evidence>
<keyword evidence="1" id="KW-0813">Transport</keyword>
<dbReference type="PANTHER" id="PTHR43177:SF5">
    <property type="entry name" value="ANAEROBIC DIMETHYL SULFOXIDE REDUCTASE CHAIN B-RELATED"/>
    <property type="match status" value="1"/>
</dbReference>
<dbReference type="RefSeq" id="WP_165767380.1">
    <property type="nucleotide sequence ID" value="NZ_CBCSCN010000018.1"/>
</dbReference>
<keyword evidence="7" id="KW-0411">Iron-sulfur</keyword>
<dbReference type="InterPro" id="IPR017896">
    <property type="entry name" value="4Fe4S_Fe-S-bd"/>
</dbReference>
<proteinExistence type="predicted"/>
<evidence type="ECO:0000256" key="3">
    <source>
        <dbReference type="ARBA" id="ARBA00022723"/>
    </source>
</evidence>
<dbReference type="Pfam" id="PF13247">
    <property type="entry name" value="Fer4_11"/>
    <property type="match status" value="1"/>
</dbReference>
<keyword evidence="10" id="KW-1185">Reference proteome</keyword>
<dbReference type="InterPro" id="IPR017900">
    <property type="entry name" value="4Fe4S_Fe_S_CS"/>
</dbReference>
<gene>
    <name evidence="9" type="primary">dmsB_2</name>
    <name evidence="9" type="ORF">EHSB41UT_04557</name>
</gene>
<organism evidence="9 10">
    <name type="scientific">Parendozoicomonas haliclonae</name>
    <dbReference type="NCBI Taxonomy" id="1960125"/>
    <lineage>
        <taxon>Bacteria</taxon>
        <taxon>Pseudomonadati</taxon>
        <taxon>Pseudomonadota</taxon>
        <taxon>Gammaproteobacteria</taxon>
        <taxon>Oceanospirillales</taxon>
        <taxon>Endozoicomonadaceae</taxon>
        <taxon>Parendozoicomonas</taxon>
    </lineage>
</organism>
<dbReference type="PANTHER" id="PTHR43177">
    <property type="entry name" value="PROTEIN NRFC"/>
    <property type="match status" value="1"/>
</dbReference>
<dbReference type="Proteomes" id="UP000196573">
    <property type="component" value="Unassembled WGS sequence"/>
</dbReference>
<keyword evidence="6" id="KW-0408">Iron</keyword>
<dbReference type="PROSITE" id="PS00198">
    <property type="entry name" value="4FE4S_FER_1"/>
    <property type="match status" value="1"/>
</dbReference>
<evidence type="ECO:0000256" key="5">
    <source>
        <dbReference type="ARBA" id="ARBA00022982"/>
    </source>
</evidence>
<dbReference type="CDD" id="cd16371">
    <property type="entry name" value="DMSOR_beta_like"/>
    <property type="match status" value="1"/>
</dbReference>
<evidence type="ECO:0000256" key="6">
    <source>
        <dbReference type="ARBA" id="ARBA00023004"/>
    </source>
</evidence>
<dbReference type="Gene3D" id="3.30.70.20">
    <property type="match status" value="2"/>
</dbReference>
<evidence type="ECO:0000313" key="9">
    <source>
        <dbReference type="EMBL" id="SMA50740.1"/>
    </source>
</evidence>
<dbReference type="EMBL" id="FWPT01000016">
    <property type="protein sequence ID" value="SMA50740.1"/>
    <property type="molecule type" value="Genomic_DNA"/>
</dbReference>
<dbReference type="GO" id="GO:0046872">
    <property type="term" value="F:metal ion binding"/>
    <property type="evidence" value="ECO:0007669"/>
    <property type="project" value="UniProtKB-KW"/>
</dbReference>
<name>A0A1X7ARN0_9GAMM</name>
<sequence>MSKQYGFLIDTDGCYGCKTCAMACKSENNTPANVAWRKVREFRTESPMSQTFITMSCNHCDEPKCAEVCPANTYTKREDGIVVQDHDKCIGCQMCIMACPYDSPSYDPSTGKTSKCNLCVDRLDKGLQPRCVESCPGGVLKFGEISELRKQHAMNWVELEERFAMPDHTITGPNIVIIAKSL</sequence>
<keyword evidence="4" id="KW-0677">Repeat</keyword>
<keyword evidence="2" id="KW-0004">4Fe-4S</keyword>
<dbReference type="PROSITE" id="PS51379">
    <property type="entry name" value="4FE4S_FER_2"/>
    <property type="match status" value="3"/>
</dbReference>
<keyword evidence="3" id="KW-0479">Metal-binding</keyword>
<evidence type="ECO:0000256" key="2">
    <source>
        <dbReference type="ARBA" id="ARBA00022485"/>
    </source>
</evidence>
<evidence type="ECO:0000313" key="10">
    <source>
        <dbReference type="Proteomes" id="UP000196573"/>
    </source>
</evidence>
<reference evidence="9 10" key="1">
    <citation type="submission" date="2017-03" db="EMBL/GenBank/DDBJ databases">
        <authorList>
            <person name="Afonso C.L."/>
            <person name="Miller P.J."/>
            <person name="Scott M.A."/>
            <person name="Spackman E."/>
            <person name="Goraichik I."/>
            <person name="Dimitrov K.M."/>
            <person name="Suarez D.L."/>
            <person name="Swayne D.E."/>
        </authorList>
    </citation>
    <scope>NUCLEOTIDE SEQUENCE [LARGE SCALE GENOMIC DNA]</scope>
    <source>
        <strain evidence="9">SB41UT1</strain>
    </source>
</reference>
<feature type="domain" description="4Fe-4S ferredoxin-type" evidence="8">
    <location>
        <begin position="48"/>
        <end position="79"/>
    </location>
</feature>
<dbReference type="SUPFAM" id="SSF54862">
    <property type="entry name" value="4Fe-4S ferredoxins"/>
    <property type="match status" value="1"/>
</dbReference>
<keyword evidence="5" id="KW-0249">Electron transport</keyword>
<protein>
    <submittedName>
        <fullName evidence="9">Anaerobic dimethyl sulfoxide reductase chain B</fullName>
    </submittedName>
</protein>
<dbReference type="GO" id="GO:0051539">
    <property type="term" value="F:4 iron, 4 sulfur cluster binding"/>
    <property type="evidence" value="ECO:0007669"/>
    <property type="project" value="UniProtKB-KW"/>
</dbReference>